<evidence type="ECO:0000256" key="1">
    <source>
        <dbReference type="SAM" id="MobiDB-lite"/>
    </source>
</evidence>
<gene>
    <name evidence="3" type="ORF">S03H2_52503</name>
</gene>
<evidence type="ECO:0000259" key="2">
    <source>
        <dbReference type="Pfam" id="PF03807"/>
    </source>
</evidence>
<organism evidence="3">
    <name type="scientific">marine sediment metagenome</name>
    <dbReference type="NCBI Taxonomy" id="412755"/>
    <lineage>
        <taxon>unclassified sequences</taxon>
        <taxon>metagenomes</taxon>
        <taxon>ecological metagenomes</taxon>
    </lineage>
</organism>
<evidence type="ECO:0000313" key="3">
    <source>
        <dbReference type="EMBL" id="GAH66459.1"/>
    </source>
</evidence>
<dbReference type="Gene3D" id="3.40.50.720">
    <property type="entry name" value="NAD(P)-binding Rossmann-like Domain"/>
    <property type="match status" value="1"/>
</dbReference>
<name>X1IK43_9ZZZZ</name>
<dbReference type="InterPro" id="IPR036291">
    <property type="entry name" value="NAD(P)-bd_dom_sf"/>
</dbReference>
<sequence length="51" mass="5557">MDESVMKIAFIGGGNMGEAMLSAILDKGLSRPQAVSVSDISEPRRRHLKKK</sequence>
<feature type="region of interest" description="Disordered" evidence="1">
    <location>
        <begin position="29"/>
        <end position="51"/>
    </location>
</feature>
<feature type="non-terminal residue" evidence="3">
    <location>
        <position position="51"/>
    </location>
</feature>
<reference evidence="3" key="1">
    <citation type="journal article" date="2014" name="Front. Microbiol.">
        <title>High frequency of phylogenetically diverse reductive dehalogenase-homologous genes in deep subseafloor sedimentary metagenomes.</title>
        <authorList>
            <person name="Kawai M."/>
            <person name="Futagami T."/>
            <person name="Toyoda A."/>
            <person name="Takaki Y."/>
            <person name="Nishi S."/>
            <person name="Hori S."/>
            <person name="Arai W."/>
            <person name="Tsubouchi T."/>
            <person name="Morono Y."/>
            <person name="Uchiyama I."/>
            <person name="Ito T."/>
            <person name="Fujiyama A."/>
            <person name="Inagaki F."/>
            <person name="Takami H."/>
        </authorList>
    </citation>
    <scope>NUCLEOTIDE SEQUENCE</scope>
    <source>
        <strain evidence="3">Expedition CK06-06</strain>
    </source>
</reference>
<proteinExistence type="predicted"/>
<dbReference type="AlphaFoldDB" id="X1IK43"/>
<feature type="domain" description="Pyrroline-5-carboxylate reductase catalytic N-terminal" evidence="2">
    <location>
        <begin position="7"/>
        <end position="50"/>
    </location>
</feature>
<dbReference type="InterPro" id="IPR028939">
    <property type="entry name" value="P5C_Rdtase_cat_N"/>
</dbReference>
<dbReference type="Pfam" id="PF03807">
    <property type="entry name" value="F420_oxidored"/>
    <property type="match status" value="1"/>
</dbReference>
<protein>
    <recommendedName>
        <fullName evidence="2">Pyrroline-5-carboxylate reductase catalytic N-terminal domain-containing protein</fullName>
    </recommendedName>
</protein>
<dbReference type="SUPFAM" id="SSF51735">
    <property type="entry name" value="NAD(P)-binding Rossmann-fold domains"/>
    <property type="match status" value="1"/>
</dbReference>
<dbReference type="EMBL" id="BARU01033352">
    <property type="protein sequence ID" value="GAH66459.1"/>
    <property type="molecule type" value="Genomic_DNA"/>
</dbReference>
<accession>X1IK43</accession>
<comment type="caution">
    <text evidence="3">The sequence shown here is derived from an EMBL/GenBank/DDBJ whole genome shotgun (WGS) entry which is preliminary data.</text>
</comment>